<evidence type="ECO:0000313" key="2">
    <source>
        <dbReference type="EMBL" id="EON33759.1"/>
    </source>
</evidence>
<dbReference type="EMBL" id="AQPW01000004">
    <property type="protein sequence ID" value="EON33759.1"/>
    <property type="molecule type" value="Genomic_DNA"/>
</dbReference>
<dbReference type="SUPFAM" id="SSF55144">
    <property type="entry name" value="LigT-like"/>
    <property type="match status" value="1"/>
</dbReference>
<dbReference type="InterPro" id="IPR009097">
    <property type="entry name" value="Cyclic_Pdiesterase"/>
</dbReference>
<dbReference type="InterPro" id="IPR009279">
    <property type="entry name" value="Portal_Mu"/>
</dbReference>
<dbReference type="Pfam" id="PF13563">
    <property type="entry name" value="2_5_RNA_ligase2"/>
    <property type="match status" value="1"/>
</dbReference>
<evidence type="ECO:0000256" key="1">
    <source>
        <dbReference type="SAM" id="MobiDB-lite"/>
    </source>
</evidence>
<gene>
    <name evidence="2" type="ORF">GTC6_05312</name>
</gene>
<organism evidence="2 3">
    <name type="scientific">Gordonia terrae C-6</name>
    <dbReference type="NCBI Taxonomy" id="1316928"/>
    <lineage>
        <taxon>Bacteria</taxon>
        <taxon>Bacillati</taxon>
        <taxon>Actinomycetota</taxon>
        <taxon>Actinomycetes</taxon>
        <taxon>Mycobacteriales</taxon>
        <taxon>Gordoniaceae</taxon>
        <taxon>Gordonia</taxon>
    </lineage>
</organism>
<protein>
    <submittedName>
        <fullName evidence="2">Uncharacterized protein</fullName>
    </submittedName>
</protein>
<dbReference type="Gene3D" id="3.90.1140.10">
    <property type="entry name" value="Cyclic phosphodiesterase"/>
    <property type="match status" value="1"/>
</dbReference>
<proteinExistence type="predicted"/>
<accession>R7YDE8</accession>
<feature type="region of interest" description="Disordered" evidence="1">
    <location>
        <begin position="350"/>
        <end position="387"/>
    </location>
</feature>
<reference evidence="2 3" key="1">
    <citation type="journal article" date="2013" name="Genome Announc.">
        <title>Draft Genome Sequence of a Benzothiophene-Desulfurizing Bacterium, Gordona terrae Strain C-6.</title>
        <authorList>
            <person name="Wang W."/>
            <person name="Ma T."/>
            <person name="Ren Y."/>
            <person name="Li G."/>
        </authorList>
    </citation>
    <scope>NUCLEOTIDE SEQUENCE [LARGE SCALE GENOMIC DNA]</scope>
    <source>
        <strain evidence="2 3">C-6</strain>
    </source>
</reference>
<comment type="caution">
    <text evidence="2">The sequence shown here is derived from an EMBL/GenBank/DDBJ whole genome shotgun (WGS) entry which is preliminary data.</text>
</comment>
<dbReference type="AlphaFoldDB" id="R7YDE8"/>
<evidence type="ECO:0000313" key="3">
    <source>
        <dbReference type="Proteomes" id="UP000013569"/>
    </source>
</evidence>
<dbReference type="PATRIC" id="fig|1316928.3.peg.1073"/>
<dbReference type="Proteomes" id="UP000013569">
    <property type="component" value="Unassembled WGS sequence"/>
</dbReference>
<name>R7YDE8_9ACTN</name>
<feature type="compositionally biased region" description="Basic and acidic residues" evidence="1">
    <location>
        <begin position="350"/>
        <end position="376"/>
    </location>
</feature>
<dbReference type="Pfam" id="PF06074">
    <property type="entry name" value="Portal_Mu"/>
    <property type="match status" value="1"/>
</dbReference>
<sequence length="612" mass="68432">MRTIEEMRRGDSTVKAGLIAAKAPLIAADWYAQAAGKEKVDLDIKALTDHTMVKVLHWKQRLLPEILTMIDFGFSVFEIVVDWIEFEGKEYLVPVKVAYRKQTTIQAWETKEKKRGITQMTANGEIVSIPDEKMIPFTFQQEGDNWQGLSILRPAYSSWYYKKHMEKIEALQQERQGLGVVKIKHPVKASDTMKQSARQGARNLRANEQAYIEEPEGWEIDFMDMKANTVADPTKAIARHDRNILKSMQVQYLDIGASESSGSYSASDNQMELLQQTNQALGSQIAARINEKLVKLIVDLNFTGADYPEWTCGEIAKSNVKEFAEVYKTLVDAGGLNPSEADEDHLRTMLDLPDRVTEDTDDEKTTTKSKTSKDKDNEVDEELEQDEVKASRRAVLASISSRDFPDLYDGTGVNPDDLGCIMLDVEPMDVLKHLPEDSHADLVDASSRHDHAMGAVAEKEAHVTLLYGLLENGNVWKDKVDAVLSDWKLDKVKIAEVGFFETPDSYAVIAHVELTDDLVDGHERLTLLPHIQTFSEYKPHITLAYVDKDADVAPWVEALGSAYNGTTVKALGINYGDEPDKGAVKAARVLADARKNQAELEQLIYGRSALAA</sequence>